<reference evidence="1 2" key="1">
    <citation type="submission" date="2018-10" db="EMBL/GenBank/DDBJ databases">
        <title>Co-occurring genomic capacity for anaerobic methane metabolism and dissimilatory sulfite reduction discovered in the Korarchaeota.</title>
        <authorList>
            <person name="Mckay L.J."/>
            <person name="Dlakic M."/>
            <person name="Fields M.W."/>
            <person name="Delmont T.O."/>
            <person name="Eren A.M."/>
            <person name="Jay Z.J."/>
            <person name="Klingelsmith K.B."/>
            <person name="Rusch D.B."/>
            <person name="Inskeep W.P."/>
        </authorList>
    </citation>
    <scope>NUCLEOTIDE SEQUENCE [LARGE SCALE GENOMIC DNA]</scope>
    <source>
        <strain evidence="1 2">MDKW</strain>
    </source>
</reference>
<proteinExistence type="predicted"/>
<keyword evidence="2" id="KW-1185">Reference proteome</keyword>
<evidence type="ECO:0000313" key="2">
    <source>
        <dbReference type="Proteomes" id="UP000277582"/>
    </source>
</evidence>
<dbReference type="AlphaFoldDB" id="A0A3R9RMT5"/>
<evidence type="ECO:0000313" key="1">
    <source>
        <dbReference type="EMBL" id="RSN74030.1"/>
    </source>
</evidence>
<dbReference type="EMBL" id="RCOS01000102">
    <property type="protein sequence ID" value="RSN74030.1"/>
    <property type="molecule type" value="Genomic_DNA"/>
</dbReference>
<name>A0A3R9RMT5_9CREN</name>
<evidence type="ECO:0008006" key="3">
    <source>
        <dbReference type="Google" id="ProtNLM"/>
    </source>
</evidence>
<protein>
    <recommendedName>
        <fullName evidence="3">4-vinyl reductase 4VR domain-containing protein</fullName>
    </recommendedName>
</protein>
<comment type="caution">
    <text evidence="1">The sequence shown here is derived from an EMBL/GenBank/DDBJ whole genome shotgun (WGS) entry which is preliminary data.</text>
</comment>
<gene>
    <name evidence="1" type="ORF">D6D85_08935</name>
</gene>
<dbReference type="Proteomes" id="UP000277582">
    <property type="component" value="Unassembled WGS sequence"/>
</dbReference>
<sequence length="144" mass="16358">MDPSFFDLVNLALCTAINRICGKERAEEIFKEAGKIMFSLIKSNVIGENPITTLKNIARYLERSGYMERIEIKETDEGLQLDMYGVSVLRSSDTLVRSGMAPSHIMTNIMFAALREAGIEAELRELEIDVDKGHVREIWVFKKD</sequence>
<dbReference type="RefSeq" id="WP_125671652.1">
    <property type="nucleotide sequence ID" value="NZ_RCOS01000102.1"/>
</dbReference>
<accession>A0A3R9RMT5</accession>
<organism evidence="1 2">
    <name type="scientific">Candidatus Methanodesulfokora washburnensis</name>
    <dbReference type="NCBI Taxonomy" id="2478471"/>
    <lineage>
        <taxon>Archaea</taxon>
        <taxon>Thermoproteota</taxon>
        <taxon>Candidatus Korarchaeia</taxon>
        <taxon>Candidatus Korarchaeia incertae sedis</taxon>
        <taxon>Candidatus Methanodesulfokora</taxon>
    </lineage>
</organism>